<keyword evidence="5" id="KW-1185">Reference proteome</keyword>
<dbReference type="GO" id="GO:0005737">
    <property type="term" value="C:cytoplasm"/>
    <property type="evidence" value="ECO:0007669"/>
    <property type="project" value="TreeGrafter"/>
</dbReference>
<dbReference type="Proteomes" id="UP000283832">
    <property type="component" value="Unassembled WGS sequence"/>
</dbReference>
<dbReference type="GO" id="GO:0003677">
    <property type="term" value="F:DNA binding"/>
    <property type="evidence" value="ECO:0007669"/>
    <property type="project" value="InterPro"/>
</dbReference>
<keyword evidence="2" id="KW-0067">ATP-binding</keyword>
<dbReference type="OrthoDB" id="8482304at2"/>
<dbReference type="SUPFAM" id="SSF46894">
    <property type="entry name" value="C-terminal effector domain of the bipartite response regulators"/>
    <property type="match status" value="1"/>
</dbReference>
<dbReference type="RefSeq" id="WP_119578859.1">
    <property type="nucleotide sequence ID" value="NZ_QXEC01000022.1"/>
</dbReference>
<feature type="domain" description="HTH luxR-type" evidence="3">
    <location>
        <begin position="865"/>
        <end position="930"/>
    </location>
</feature>
<protein>
    <submittedName>
        <fullName evidence="4">Helix-turn-helix transcriptional regulator</fullName>
    </submittedName>
</protein>
<dbReference type="EMBL" id="QXEC01000022">
    <property type="protein sequence ID" value="RIV36047.1"/>
    <property type="molecule type" value="Genomic_DNA"/>
</dbReference>
<keyword evidence="1" id="KW-0547">Nucleotide-binding</keyword>
<evidence type="ECO:0000259" key="3">
    <source>
        <dbReference type="PROSITE" id="PS50043"/>
    </source>
</evidence>
<dbReference type="PANTHER" id="PTHR16305">
    <property type="entry name" value="TESTICULAR SOLUBLE ADENYLYL CYCLASE"/>
    <property type="match status" value="1"/>
</dbReference>
<dbReference type="AlphaFoldDB" id="A0A418MQT8"/>
<evidence type="ECO:0000256" key="2">
    <source>
        <dbReference type="ARBA" id="ARBA00022840"/>
    </source>
</evidence>
<dbReference type="Gene3D" id="3.40.50.300">
    <property type="entry name" value="P-loop containing nucleotide triphosphate hydrolases"/>
    <property type="match status" value="1"/>
</dbReference>
<dbReference type="InterPro" id="IPR000792">
    <property type="entry name" value="Tscrpt_reg_LuxR_C"/>
</dbReference>
<evidence type="ECO:0000313" key="5">
    <source>
        <dbReference type="Proteomes" id="UP000283832"/>
    </source>
</evidence>
<dbReference type="InterPro" id="IPR027417">
    <property type="entry name" value="P-loop_NTPase"/>
</dbReference>
<dbReference type="GO" id="GO:0005524">
    <property type="term" value="F:ATP binding"/>
    <property type="evidence" value="ECO:0007669"/>
    <property type="project" value="UniProtKB-KW"/>
</dbReference>
<dbReference type="InterPro" id="IPR011990">
    <property type="entry name" value="TPR-like_helical_dom_sf"/>
</dbReference>
<gene>
    <name evidence="4" type="ORF">D2L64_20640</name>
</gene>
<dbReference type="CDD" id="cd06170">
    <property type="entry name" value="LuxR_C_like"/>
    <property type="match status" value="1"/>
</dbReference>
<name>A0A418MQT8_9ACTN</name>
<accession>A0A418MQT8</accession>
<dbReference type="GO" id="GO:0006355">
    <property type="term" value="P:regulation of DNA-templated transcription"/>
    <property type="evidence" value="ECO:0007669"/>
    <property type="project" value="InterPro"/>
</dbReference>
<dbReference type="Pfam" id="PF00196">
    <property type="entry name" value="GerE"/>
    <property type="match status" value="1"/>
</dbReference>
<dbReference type="Pfam" id="PF13191">
    <property type="entry name" value="AAA_16"/>
    <property type="match status" value="1"/>
</dbReference>
<dbReference type="InterPro" id="IPR016032">
    <property type="entry name" value="Sig_transdc_resp-reg_C-effctor"/>
</dbReference>
<dbReference type="PRINTS" id="PR00038">
    <property type="entry name" value="HTHLUXR"/>
</dbReference>
<dbReference type="PRINTS" id="PR00364">
    <property type="entry name" value="DISEASERSIST"/>
</dbReference>
<dbReference type="SUPFAM" id="SSF48452">
    <property type="entry name" value="TPR-like"/>
    <property type="match status" value="1"/>
</dbReference>
<dbReference type="PROSITE" id="PS00622">
    <property type="entry name" value="HTH_LUXR_1"/>
    <property type="match status" value="1"/>
</dbReference>
<dbReference type="GO" id="GO:0004016">
    <property type="term" value="F:adenylate cyclase activity"/>
    <property type="evidence" value="ECO:0007669"/>
    <property type="project" value="TreeGrafter"/>
</dbReference>
<dbReference type="Gene3D" id="1.10.10.10">
    <property type="entry name" value="Winged helix-like DNA-binding domain superfamily/Winged helix DNA-binding domain"/>
    <property type="match status" value="1"/>
</dbReference>
<reference evidence="4 5" key="1">
    <citation type="submission" date="2018-08" db="EMBL/GenBank/DDBJ databases">
        <title>Jishengella sp. nov., isolated from a root of Azadirachta indica A. Juss. var. siamensis Valenton.</title>
        <authorList>
            <person name="Kuncharoen N."/>
            <person name="Tanasupawat S."/>
            <person name="Kudo T."/>
            <person name="Ohkuma M."/>
        </authorList>
    </citation>
    <scope>NUCLEOTIDE SEQUENCE [LARGE SCALE GENOMIC DNA]</scope>
    <source>
        <strain evidence="4 5">AZ1-13</strain>
    </source>
</reference>
<dbReference type="InterPro" id="IPR041664">
    <property type="entry name" value="AAA_16"/>
</dbReference>
<proteinExistence type="predicted"/>
<evidence type="ECO:0000313" key="4">
    <source>
        <dbReference type="EMBL" id="RIV36047.1"/>
    </source>
</evidence>
<evidence type="ECO:0000256" key="1">
    <source>
        <dbReference type="ARBA" id="ARBA00022741"/>
    </source>
</evidence>
<comment type="caution">
    <text evidence="4">The sequence shown here is derived from an EMBL/GenBank/DDBJ whole genome shotgun (WGS) entry which is preliminary data.</text>
</comment>
<organism evidence="4 5">
    <name type="scientific">Micromonospora radicis</name>
    <dbReference type="NCBI Taxonomy" id="1894971"/>
    <lineage>
        <taxon>Bacteria</taxon>
        <taxon>Bacillati</taxon>
        <taxon>Actinomycetota</taxon>
        <taxon>Actinomycetes</taxon>
        <taxon>Micromonosporales</taxon>
        <taxon>Micromonosporaceae</taxon>
        <taxon>Micromonospora</taxon>
    </lineage>
</organism>
<dbReference type="PROSITE" id="PS50043">
    <property type="entry name" value="HTH_LUXR_2"/>
    <property type="match status" value="1"/>
</dbReference>
<dbReference type="SUPFAM" id="SSF52540">
    <property type="entry name" value="P-loop containing nucleoside triphosphate hydrolases"/>
    <property type="match status" value="1"/>
</dbReference>
<dbReference type="PANTHER" id="PTHR16305:SF35">
    <property type="entry name" value="TRANSCRIPTIONAL ACTIVATOR DOMAIN"/>
    <property type="match status" value="1"/>
</dbReference>
<dbReference type="InterPro" id="IPR036388">
    <property type="entry name" value="WH-like_DNA-bd_sf"/>
</dbReference>
<sequence length="937" mass="101188">MSLPRATQLAGRVHELSIMDDLVRQVTDGRGNVVWVEGESGIGKSTLLGAVMHRLGEAGCTVLGAAGDEFMTDFPLRLMAECLGVSTRSTDADRAELARMLQGDAAGVLSLGAVGERMIALIDRLCASGPVVLTLDDLQWADEASVGLWHRLARSVDQIPLLVMAGCRPTPAHRALRRLRTVVADLGARVIDLGPLDQAAASALATMTLGARPGPRLTAELDRAAGNPLYLRELTEALSRDALLRIAAGEAELVGEAGTTPESLVAAVARRLDFLSEFAHRTLRVAALLGTEFDVAECAVVTGRSTHQLAEMVDEAIATGVLRNEGRRLRFRHELIRQVLVEQSPPAVREEFHRGMARALAEADYDRDVVARHLLAGGRLDAWAANWLAGIPETMVRTTPAVSAELLTRAVAEAGSGGANLPTLRCRLAQAQFWLGRFEESASNAEAVFRAEPGGEVEGVARVQFVRAAGRLGRFTDALAVVTSGLANPDVPPRWRARLAALSTLLLVDLEQEQEARARAEEAFAMARQCDDAFAAAFPYHALAILDPDAQYELRDKAMAVLGTADTDPEVVDLRLVLLARELSELVTDARWSEYDAELPRALVMAERAGTVRGSWIAGEATFASFLRGRWDEAIAHVAGIPEQMNGNPLAYLHGFVATIAYSREQRALAEEHLRLAGYVDGVELADLPFHQRTVVGDALAHAAEAHGDPVRALALRTAWLALTPARQAECVELAPDIVRLALDVGDRDLAATTTACLTATLAPSRFDMVITGCCQAMLADDAEGLLAQAELCRRYGWLPFQAFALEEAAVRLARTGQVKAARTALTTAVRGYAEFDASWRIRRAEARLRPLGVRRGPGGVRQRASHGWAALTRSEQRIVRMIAAGMSNPDIAAELYLSRNTVQTHVSHILAKLGMRSRIEVVREYPRHAERLGGSG</sequence>
<dbReference type="SMART" id="SM00421">
    <property type="entry name" value="HTH_LUXR"/>
    <property type="match status" value="1"/>
</dbReference>